<dbReference type="AlphaFoldDB" id="A0A3D9XNG2"/>
<dbReference type="SUPFAM" id="SSF47616">
    <property type="entry name" value="GST C-terminal domain-like"/>
    <property type="match status" value="1"/>
</dbReference>
<dbReference type="SFLD" id="SFLDG01150">
    <property type="entry name" value="Main.1:_Beta-like"/>
    <property type="match status" value="1"/>
</dbReference>
<evidence type="ECO:0000259" key="3">
    <source>
        <dbReference type="PROSITE" id="PS50405"/>
    </source>
</evidence>
<organism evidence="4 5">
    <name type="scientific">Paracoccus versutus</name>
    <name type="common">Thiobacillus versutus</name>
    <dbReference type="NCBI Taxonomy" id="34007"/>
    <lineage>
        <taxon>Bacteria</taxon>
        <taxon>Pseudomonadati</taxon>
        <taxon>Pseudomonadota</taxon>
        <taxon>Alphaproteobacteria</taxon>
        <taxon>Rhodobacterales</taxon>
        <taxon>Paracoccaceae</taxon>
        <taxon>Paracoccus</taxon>
    </lineage>
</organism>
<protein>
    <submittedName>
        <fullName evidence="4">Glutathione S-transferase</fullName>
    </submittedName>
</protein>
<dbReference type="CDD" id="cd03207">
    <property type="entry name" value="GST_C_8"/>
    <property type="match status" value="1"/>
</dbReference>
<dbReference type="InterPro" id="IPR036282">
    <property type="entry name" value="Glutathione-S-Trfase_C_sf"/>
</dbReference>
<proteinExistence type="predicted"/>
<evidence type="ECO:0000313" key="4">
    <source>
        <dbReference type="EMBL" id="REF69702.1"/>
    </source>
</evidence>
<comment type="caution">
    <text evidence="4">The sequence shown here is derived from an EMBL/GenBank/DDBJ whole genome shotgun (WGS) entry which is preliminary data.</text>
</comment>
<dbReference type="InterPro" id="IPR004045">
    <property type="entry name" value="Glutathione_S-Trfase_N"/>
</dbReference>
<dbReference type="PROSITE" id="PS50405">
    <property type="entry name" value="GST_CTER"/>
    <property type="match status" value="1"/>
</dbReference>
<dbReference type="SUPFAM" id="SSF52833">
    <property type="entry name" value="Thioredoxin-like"/>
    <property type="match status" value="1"/>
</dbReference>
<feature type="domain" description="GST N-terminal" evidence="2">
    <location>
        <begin position="1"/>
        <end position="83"/>
    </location>
</feature>
<dbReference type="InterPro" id="IPR004046">
    <property type="entry name" value="GST_C"/>
</dbReference>
<dbReference type="SFLD" id="SFLDS00019">
    <property type="entry name" value="Glutathione_Transferase_(cytos"/>
    <property type="match status" value="1"/>
</dbReference>
<dbReference type="InterPro" id="IPR040079">
    <property type="entry name" value="Glutathione_S-Trfase"/>
</dbReference>
<dbReference type="Gene3D" id="1.20.1050.10">
    <property type="match status" value="1"/>
</dbReference>
<dbReference type="Proteomes" id="UP000256941">
    <property type="component" value="Unassembled WGS sequence"/>
</dbReference>
<dbReference type="PROSITE" id="PS50404">
    <property type="entry name" value="GST_NTER"/>
    <property type="match status" value="1"/>
</dbReference>
<gene>
    <name evidence="4" type="ORF">BDD41_2415</name>
</gene>
<dbReference type="GO" id="GO:0016740">
    <property type="term" value="F:transferase activity"/>
    <property type="evidence" value="ECO:0007669"/>
    <property type="project" value="UniProtKB-KW"/>
</dbReference>
<dbReference type="Pfam" id="PF00043">
    <property type="entry name" value="GST_C"/>
    <property type="match status" value="1"/>
</dbReference>
<name>A0A3D9XNG2_PARVE</name>
<dbReference type="Pfam" id="PF13417">
    <property type="entry name" value="GST_N_3"/>
    <property type="match status" value="1"/>
</dbReference>
<keyword evidence="4" id="KW-0808">Transferase</keyword>
<dbReference type="EMBL" id="QTUJ01000002">
    <property type="protein sequence ID" value="REF69702.1"/>
    <property type="molecule type" value="Genomic_DNA"/>
</dbReference>
<evidence type="ECO:0000259" key="2">
    <source>
        <dbReference type="PROSITE" id="PS50404"/>
    </source>
</evidence>
<dbReference type="SFLD" id="SFLDG00358">
    <property type="entry name" value="Main_(cytGST)"/>
    <property type="match status" value="1"/>
</dbReference>
<dbReference type="InterPro" id="IPR010987">
    <property type="entry name" value="Glutathione-S-Trfase_C-like"/>
</dbReference>
<feature type="region of interest" description="Disordered" evidence="1">
    <location>
        <begin position="35"/>
        <end position="56"/>
    </location>
</feature>
<dbReference type="RefSeq" id="WP_116221919.1">
    <property type="nucleotide sequence ID" value="NZ_CP038197.1"/>
</dbReference>
<evidence type="ECO:0000256" key="1">
    <source>
        <dbReference type="SAM" id="MobiDB-lite"/>
    </source>
</evidence>
<dbReference type="Gene3D" id="3.40.30.10">
    <property type="entry name" value="Glutaredoxin"/>
    <property type="match status" value="1"/>
</dbReference>
<feature type="domain" description="GST C-terminal" evidence="3">
    <location>
        <begin position="89"/>
        <end position="197"/>
    </location>
</feature>
<dbReference type="CDD" id="cd03046">
    <property type="entry name" value="GST_N_GTT1_like"/>
    <property type="match status" value="1"/>
</dbReference>
<dbReference type="PANTHER" id="PTHR44051:SF21">
    <property type="entry name" value="GLUTATHIONE S-TRANSFERASE FAMILY PROTEIN"/>
    <property type="match status" value="1"/>
</dbReference>
<reference evidence="4 5" key="1">
    <citation type="submission" date="2018-08" db="EMBL/GenBank/DDBJ databases">
        <title>Genomic Encyclopedia of Archaeal and Bacterial Type Strains, Phase II (KMG-II): from individual species to whole genera.</title>
        <authorList>
            <person name="Goeker M."/>
        </authorList>
    </citation>
    <scope>NUCLEOTIDE SEQUENCE [LARGE SCALE GENOMIC DNA]</scope>
    <source>
        <strain evidence="4 5">DSM 17099</strain>
    </source>
</reference>
<sequence>MPTLYHAPKSRSSSILALLDELGIPDKVEIRHVTIPRQDGSGGRDPANPHPEGKVPYLVDGEDHVRERGAIILYLTDMFPEAGLGPLPGDPRRGQYLSWLSWYQGVLEPVAILNFFKIRHPALEATFRDYDTAIRRLDEVLGKQPWLLGDRFSGADLLIASPFLFFGEGMPRTPAIDDWARRVQSRPSMARAAELGG</sequence>
<evidence type="ECO:0000313" key="5">
    <source>
        <dbReference type="Proteomes" id="UP000256941"/>
    </source>
</evidence>
<accession>A0A3D9XNG2</accession>
<dbReference type="InterPro" id="IPR036249">
    <property type="entry name" value="Thioredoxin-like_sf"/>
</dbReference>
<dbReference type="PANTHER" id="PTHR44051">
    <property type="entry name" value="GLUTATHIONE S-TRANSFERASE-RELATED"/>
    <property type="match status" value="1"/>
</dbReference>